<dbReference type="AlphaFoldDB" id="A0A9D0YUB9"/>
<evidence type="ECO:0000259" key="1">
    <source>
        <dbReference type="PROSITE" id="PS51671"/>
    </source>
</evidence>
<evidence type="ECO:0000313" key="2">
    <source>
        <dbReference type="EMBL" id="HIQ62234.1"/>
    </source>
</evidence>
<dbReference type="Gene3D" id="3.30.70.260">
    <property type="match status" value="1"/>
</dbReference>
<name>A0A9D0YUB9_9FIRM</name>
<dbReference type="PROSITE" id="PS51671">
    <property type="entry name" value="ACT"/>
    <property type="match status" value="1"/>
</dbReference>
<gene>
    <name evidence="2" type="ORF">IAA66_01445</name>
</gene>
<dbReference type="Proteomes" id="UP000886819">
    <property type="component" value="Unassembled WGS sequence"/>
</dbReference>
<dbReference type="Pfam" id="PF01842">
    <property type="entry name" value="ACT"/>
    <property type="match status" value="1"/>
</dbReference>
<feature type="domain" description="ACT" evidence="1">
    <location>
        <begin position="38"/>
        <end position="111"/>
    </location>
</feature>
<dbReference type="InterPro" id="IPR002912">
    <property type="entry name" value="ACT_dom"/>
</dbReference>
<dbReference type="CDD" id="cd04903">
    <property type="entry name" value="ACT_LSD"/>
    <property type="match status" value="1"/>
</dbReference>
<organism evidence="2 3">
    <name type="scientific">Candidatus Avichristensenella intestinipullorum</name>
    <dbReference type="NCBI Taxonomy" id="2840693"/>
    <lineage>
        <taxon>Bacteria</taxon>
        <taxon>Bacillati</taxon>
        <taxon>Bacillota</taxon>
        <taxon>Clostridia</taxon>
        <taxon>Candidatus Avichristensenella</taxon>
    </lineage>
</organism>
<evidence type="ECO:0000313" key="3">
    <source>
        <dbReference type="Proteomes" id="UP000886819"/>
    </source>
</evidence>
<sequence length="111" mass="11649">RGRGGARLCVQGASIGGGSIRIQSIDGLEVNFSGEENTLVIRHLDAPGAIAHVTGMLAGAGVNIATMRVFRQEEGGRAIMALELDALPDDAIVEALRRLRGVTGVTMLEKR</sequence>
<dbReference type="SUPFAM" id="SSF55021">
    <property type="entry name" value="ACT-like"/>
    <property type="match status" value="1"/>
</dbReference>
<protein>
    <submittedName>
        <fullName evidence="2">ACT domain-containing protein</fullName>
    </submittedName>
</protein>
<dbReference type="EMBL" id="DVFI01000019">
    <property type="protein sequence ID" value="HIQ62234.1"/>
    <property type="molecule type" value="Genomic_DNA"/>
</dbReference>
<accession>A0A9D0YUB9</accession>
<reference evidence="2" key="2">
    <citation type="journal article" date="2021" name="PeerJ">
        <title>Extensive microbial diversity within the chicken gut microbiome revealed by metagenomics and culture.</title>
        <authorList>
            <person name="Gilroy R."/>
            <person name="Ravi A."/>
            <person name="Getino M."/>
            <person name="Pursley I."/>
            <person name="Horton D.L."/>
            <person name="Alikhan N.F."/>
            <person name="Baker D."/>
            <person name="Gharbi K."/>
            <person name="Hall N."/>
            <person name="Watson M."/>
            <person name="Adriaenssens E.M."/>
            <person name="Foster-Nyarko E."/>
            <person name="Jarju S."/>
            <person name="Secka A."/>
            <person name="Antonio M."/>
            <person name="Oren A."/>
            <person name="Chaudhuri R.R."/>
            <person name="La Ragione R."/>
            <person name="Hildebrand F."/>
            <person name="Pallen M.J."/>
        </authorList>
    </citation>
    <scope>NUCLEOTIDE SEQUENCE</scope>
    <source>
        <strain evidence="2">ChiHile30-977</strain>
    </source>
</reference>
<comment type="caution">
    <text evidence="2">The sequence shown here is derived from an EMBL/GenBank/DDBJ whole genome shotgun (WGS) entry which is preliminary data.</text>
</comment>
<proteinExistence type="predicted"/>
<reference evidence="2" key="1">
    <citation type="submission" date="2020-10" db="EMBL/GenBank/DDBJ databases">
        <authorList>
            <person name="Gilroy R."/>
        </authorList>
    </citation>
    <scope>NUCLEOTIDE SEQUENCE</scope>
    <source>
        <strain evidence="2">ChiHile30-977</strain>
    </source>
</reference>
<dbReference type="FunFam" id="3.30.70.260:FF:000008">
    <property type="entry name" value="D-3-phosphoglycerate dehydrogenase, chloroplastic"/>
    <property type="match status" value="1"/>
</dbReference>
<dbReference type="InterPro" id="IPR045865">
    <property type="entry name" value="ACT-like_dom_sf"/>
</dbReference>
<feature type="non-terminal residue" evidence="2">
    <location>
        <position position="1"/>
    </location>
</feature>